<dbReference type="PANTHER" id="PTHR21397:SF2">
    <property type="entry name" value="CHROMATIN COMPLEXES SUBUNIT BAP18"/>
    <property type="match status" value="1"/>
</dbReference>
<reference evidence="3" key="1">
    <citation type="submission" date="2025-08" db="UniProtKB">
        <authorList>
            <consortium name="RefSeq"/>
        </authorList>
    </citation>
    <scope>IDENTIFICATION</scope>
</reference>
<dbReference type="KEGG" id="gfr:106632147"/>
<protein>
    <submittedName>
        <fullName evidence="3">LOW QUALITY PROTEIN: chromatin complexes subunit BAP18-like</fullName>
    </submittedName>
</protein>
<organism evidence="2 3">
    <name type="scientific">Geospiza fortis</name>
    <name type="common">Medium ground-finch</name>
    <dbReference type="NCBI Taxonomy" id="48883"/>
    <lineage>
        <taxon>Eukaryota</taxon>
        <taxon>Metazoa</taxon>
        <taxon>Chordata</taxon>
        <taxon>Craniata</taxon>
        <taxon>Vertebrata</taxon>
        <taxon>Euteleostomi</taxon>
        <taxon>Archelosauria</taxon>
        <taxon>Archosauria</taxon>
        <taxon>Dinosauria</taxon>
        <taxon>Saurischia</taxon>
        <taxon>Theropoda</taxon>
        <taxon>Coelurosauria</taxon>
        <taxon>Aves</taxon>
        <taxon>Neognathae</taxon>
        <taxon>Neoaves</taxon>
        <taxon>Telluraves</taxon>
        <taxon>Australaves</taxon>
        <taxon>Passeriformes</taxon>
        <taxon>Thraupidae</taxon>
        <taxon>Geospiza</taxon>
    </lineage>
</organism>
<name>A0A6I9Z9P5_GEOFO</name>
<accession>A0A6I9Z9P5</accession>
<evidence type="ECO:0000313" key="2">
    <source>
        <dbReference type="Proteomes" id="UP000504602"/>
    </source>
</evidence>
<dbReference type="InParanoid" id="A0A6I9Z9P5"/>
<keyword evidence="2" id="KW-1185">Reference proteome</keyword>
<dbReference type="Proteomes" id="UP000504602">
    <property type="component" value="Unplaced"/>
</dbReference>
<dbReference type="OrthoDB" id="10021571at2759"/>
<sequence length="131" mass="14137">MTSASTKVREIFPATGAAFTRLGELTMQLYPETDSFPAGSHWTEPELALLRRAVSRFREDLNHLSTLIKDCPVAQLKAAAKHKAYEDSGVPLPPPTNSPKKGPQKNPPSSGREAPHDPPWPPREGADGGAS</sequence>
<dbReference type="PANTHER" id="PTHR21397">
    <property type="entry name" value="CHROMATIN COMPLEXES SUBUNIT BAP18-RELATED"/>
    <property type="match status" value="1"/>
</dbReference>
<dbReference type="GO" id="GO:0016589">
    <property type="term" value="C:NURF complex"/>
    <property type="evidence" value="ECO:0007669"/>
    <property type="project" value="TreeGrafter"/>
</dbReference>
<dbReference type="GeneID" id="106632147"/>
<gene>
    <name evidence="3" type="primary">LOC106632147</name>
</gene>
<dbReference type="AlphaFoldDB" id="A0A6I9Z9P5"/>
<evidence type="ECO:0000313" key="3">
    <source>
        <dbReference type="RefSeq" id="XP_014167083.1"/>
    </source>
</evidence>
<dbReference type="GO" id="GO:0071339">
    <property type="term" value="C:MLL1 complex"/>
    <property type="evidence" value="ECO:0007669"/>
    <property type="project" value="TreeGrafter"/>
</dbReference>
<proteinExistence type="predicted"/>
<dbReference type="RefSeq" id="XP_014167083.1">
    <property type="nucleotide sequence ID" value="XM_014311608.1"/>
</dbReference>
<feature type="region of interest" description="Disordered" evidence="1">
    <location>
        <begin position="79"/>
        <end position="131"/>
    </location>
</feature>
<evidence type="ECO:0000256" key="1">
    <source>
        <dbReference type="SAM" id="MobiDB-lite"/>
    </source>
</evidence>